<dbReference type="Proteomes" id="UP000469424">
    <property type="component" value="Unassembled WGS sequence"/>
</dbReference>
<dbReference type="PIRSF" id="PIRSF006060">
    <property type="entry name" value="AA_transporter"/>
    <property type="match status" value="1"/>
</dbReference>
<feature type="transmembrane region" description="Helical" evidence="7">
    <location>
        <begin position="153"/>
        <end position="176"/>
    </location>
</feature>
<keyword evidence="4 7" id="KW-0812">Transmembrane</keyword>
<sequence length="486" mass="53079">MKNKKITFWELVMLNISALYGIRWIARSTSDAYLGLGAIPMWVILMFLFFVPQALMCAEMAASYPHDGGLAYWVKVAFGTKYGFLVSWMHWTALIFWFASFLTFFSVNATYMVGRPELANNKLLVLVMSIAIIWILSIASMKGMEFGKYFTSVGSLGSTVPTVCLIVLSFVAIVFLKKAPSASVFTVATLTPKLNMNSLVAISSIMFAYTGAQLAANFISEMENPQKNYPRAICTAAAIIGVLYAIGSIAMTMLLPTSEIQSSTGTLDALLRACELLGIPTLFVQVIALGIALSVLGALVLYIAQPTKMLFGFVEPGVFSERITKVNEHGIPTKAIVFQATLISVLLIGVSYLPGVEAIYNMLVTMTALTTLFPYVFLFLAYGKIKREKEDLDGLYVMTKNKKLASTVTYAVTALCVFAIICSALPIMGNTQENIIYEAELIGGSILIIVSGLLIWKKSGLENKVIPVRDVKQTVPESEPETSGEK</sequence>
<evidence type="ECO:0000256" key="4">
    <source>
        <dbReference type="ARBA" id="ARBA00022692"/>
    </source>
</evidence>
<gene>
    <name evidence="8" type="ORF">FYJ65_06460</name>
</gene>
<feature type="transmembrane region" description="Helical" evidence="7">
    <location>
        <begin position="359"/>
        <end position="383"/>
    </location>
</feature>
<feature type="transmembrane region" description="Helical" evidence="7">
    <location>
        <begin position="335"/>
        <end position="353"/>
    </location>
</feature>
<evidence type="ECO:0000256" key="3">
    <source>
        <dbReference type="ARBA" id="ARBA00022475"/>
    </source>
</evidence>
<keyword evidence="6 7" id="KW-0472">Membrane</keyword>
<dbReference type="InterPro" id="IPR002293">
    <property type="entry name" value="AA/rel_permease1"/>
</dbReference>
<dbReference type="EMBL" id="VUNA01000011">
    <property type="protein sequence ID" value="MST70975.1"/>
    <property type="molecule type" value="Genomic_DNA"/>
</dbReference>
<feature type="transmembrane region" description="Helical" evidence="7">
    <location>
        <begin position="91"/>
        <end position="111"/>
    </location>
</feature>
<evidence type="ECO:0000313" key="8">
    <source>
        <dbReference type="EMBL" id="MST70975.1"/>
    </source>
</evidence>
<keyword evidence="3" id="KW-1003">Cell membrane</keyword>
<comment type="subcellular location">
    <subcellularLocation>
        <location evidence="1">Cell membrane</location>
        <topology evidence="1">Multi-pass membrane protein</topology>
    </subcellularLocation>
</comment>
<dbReference type="PANTHER" id="PTHR42770">
    <property type="entry name" value="AMINO ACID TRANSPORTER-RELATED"/>
    <property type="match status" value="1"/>
</dbReference>
<keyword evidence="9" id="KW-1185">Reference proteome</keyword>
<keyword evidence="2" id="KW-0813">Transport</keyword>
<evidence type="ECO:0000256" key="5">
    <source>
        <dbReference type="ARBA" id="ARBA00022989"/>
    </source>
</evidence>
<protein>
    <submittedName>
        <fullName evidence="8">Amino acid permease</fullName>
    </submittedName>
</protein>
<feature type="transmembrane region" description="Helical" evidence="7">
    <location>
        <begin position="196"/>
        <end position="220"/>
    </location>
</feature>
<dbReference type="Pfam" id="PF13520">
    <property type="entry name" value="AA_permease_2"/>
    <property type="match status" value="1"/>
</dbReference>
<evidence type="ECO:0000256" key="1">
    <source>
        <dbReference type="ARBA" id="ARBA00004651"/>
    </source>
</evidence>
<proteinExistence type="predicted"/>
<dbReference type="PANTHER" id="PTHR42770:SF15">
    <property type="entry name" value="GLUTAMATE_GAMMA-AMINOBUTYRATE ANTIPORTER-RELATED"/>
    <property type="match status" value="1"/>
</dbReference>
<dbReference type="RefSeq" id="WP_154554536.1">
    <property type="nucleotide sequence ID" value="NZ_JAQXUZ010000010.1"/>
</dbReference>
<accession>A0A6N7XLN7</accession>
<feature type="transmembrane region" description="Helical" evidence="7">
    <location>
        <begin position="435"/>
        <end position="456"/>
    </location>
</feature>
<organism evidence="8 9">
    <name type="scientific">Mogibacterium kristiansenii</name>
    <dbReference type="NCBI Taxonomy" id="2606708"/>
    <lineage>
        <taxon>Bacteria</taxon>
        <taxon>Bacillati</taxon>
        <taxon>Bacillota</taxon>
        <taxon>Clostridia</taxon>
        <taxon>Peptostreptococcales</taxon>
        <taxon>Anaerovoracaceae</taxon>
        <taxon>Mogibacterium</taxon>
    </lineage>
</organism>
<evidence type="ECO:0000256" key="7">
    <source>
        <dbReference type="SAM" id="Phobius"/>
    </source>
</evidence>
<evidence type="ECO:0000256" key="2">
    <source>
        <dbReference type="ARBA" id="ARBA00022448"/>
    </source>
</evidence>
<dbReference type="GO" id="GO:0022857">
    <property type="term" value="F:transmembrane transporter activity"/>
    <property type="evidence" value="ECO:0007669"/>
    <property type="project" value="InterPro"/>
</dbReference>
<reference evidence="8 9" key="1">
    <citation type="submission" date="2019-08" db="EMBL/GenBank/DDBJ databases">
        <title>In-depth cultivation of the pig gut microbiome towards novel bacterial diversity and tailored functional studies.</title>
        <authorList>
            <person name="Wylensek D."/>
            <person name="Hitch T.C.A."/>
            <person name="Clavel T."/>
        </authorList>
    </citation>
    <scope>NUCLEOTIDE SEQUENCE [LARGE SCALE GENOMIC DNA]</scope>
    <source>
        <strain evidence="8 9">WCA-MUC-591-APC-4B</strain>
    </source>
</reference>
<feature type="transmembrane region" description="Helical" evidence="7">
    <location>
        <begin position="404"/>
        <end position="429"/>
    </location>
</feature>
<feature type="transmembrane region" description="Helical" evidence="7">
    <location>
        <begin position="32"/>
        <end position="51"/>
    </location>
</feature>
<dbReference type="GO" id="GO:0005886">
    <property type="term" value="C:plasma membrane"/>
    <property type="evidence" value="ECO:0007669"/>
    <property type="project" value="UniProtKB-SubCell"/>
</dbReference>
<comment type="caution">
    <text evidence="8">The sequence shown here is derived from an EMBL/GenBank/DDBJ whole genome shotgun (WGS) entry which is preliminary data.</text>
</comment>
<evidence type="ECO:0000256" key="6">
    <source>
        <dbReference type="ARBA" id="ARBA00023136"/>
    </source>
</evidence>
<dbReference type="AlphaFoldDB" id="A0A6N7XLN7"/>
<feature type="transmembrane region" description="Helical" evidence="7">
    <location>
        <begin position="232"/>
        <end position="256"/>
    </location>
</feature>
<name>A0A6N7XLN7_9FIRM</name>
<evidence type="ECO:0000313" key="9">
    <source>
        <dbReference type="Proteomes" id="UP000469424"/>
    </source>
</evidence>
<dbReference type="Gene3D" id="1.20.1740.10">
    <property type="entry name" value="Amino acid/polyamine transporter I"/>
    <property type="match status" value="1"/>
</dbReference>
<keyword evidence="5 7" id="KW-1133">Transmembrane helix</keyword>
<feature type="transmembrane region" description="Helical" evidence="7">
    <location>
        <begin position="276"/>
        <end position="303"/>
    </location>
</feature>
<feature type="transmembrane region" description="Helical" evidence="7">
    <location>
        <begin position="123"/>
        <end position="141"/>
    </location>
</feature>
<dbReference type="InterPro" id="IPR050367">
    <property type="entry name" value="APC_superfamily"/>
</dbReference>